<dbReference type="Gene3D" id="3.40.50.1110">
    <property type="entry name" value="SGNH hydrolase"/>
    <property type="match status" value="1"/>
</dbReference>
<dbReference type="PANTHER" id="PTHR30383">
    <property type="entry name" value="THIOESTERASE 1/PROTEASE 1/LYSOPHOSPHOLIPASE L1"/>
    <property type="match status" value="1"/>
</dbReference>
<protein>
    <submittedName>
        <fullName evidence="2">Lysophospholipase L1-like esterase</fullName>
    </submittedName>
</protein>
<dbReference type="RefSeq" id="WP_209460603.1">
    <property type="nucleotide sequence ID" value="NZ_JAGGKC010000029.1"/>
</dbReference>
<name>A0ABS4G7M9_9CLOT</name>
<accession>A0ABS4G7M9</accession>
<dbReference type="Proteomes" id="UP001519271">
    <property type="component" value="Unassembled WGS sequence"/>
</dbReference>
<evidence type="ECO:0000313" key="2">
    <source>
        <dbReference type="EMBL" id="MBP1920432.1"/>
    </source>
</evidence>
<comment type="caution">
    <text evidence="2">The sequence shown here is derived from an EMBL/GenBank/DDBJ whole genome shotgun (WGS) entry which is preliminary data.</text>
</comment>
<feature type="domain" description="SGNH hydrolase-type esterase" evidence="1">
    <location>
        <begin position="5"/>
        <end position="180"/>
    </location>
</feature>
<evidence type="ECO:0000313" key="3">
    <source>
        <dbReference type="Proteomes" id="UP001519271"/>
    </source>
</evidence>
<dbReference type="Pfam" id="PF13472">
    <property type="entry name" value="Lipase_GDSL_2"/>
    <property type="match status" value="1"/>
</dbReference>
<reference evidence="2 3" key="1">
    <citation type="submission" date="2021-03" db="EMBL/GenBank/DDBJ databases">
        <title>Genomic Encyclopedia of Type Strains, Phase IV (KMG-IV): sequencing the most valuable type-strain genomes for metagenomic binning, comparative biology and taxonomic classification.</title>
        <authorList>
            <person name="Goeker M."/>
        </authorList>
    </citation>
    <scope>NUCLEOTIDE SEQUENCE [LARGE SCALE GENOMIC DNA]</scope>
    <source>
        <strain evidence="2 3">DSM 6139</strain>
    </source>
</reference>
<dbReference type="InterPro" id="IPR013830">
    <property type="entry name" value="SGNH_hydro"/>
</dbReference>
<proteinExistence type="predicted"/>
<dbReference type="PANTHER" id="PTHR30383:SF5">
    <property type="entry name" value="SGNH HYDROLASE-TYPE ESTERASE DOMAIN-CONTAINING PROTEIN"/>
    <property type="match status" value="1"/>
</dbReference>
<dbReference type="EMBL" id="JAGGKC010000029">
    <property type="protein sequence ID" value="MBP1920432.1"/>
    <property type="molecule type" value="Genomic_DNA"/>
</dbReference>
<gene>
    <name evidence="2" type="ORF">J2Z34_002943</name>
</gene>
<dbReference type="InterPro" id="IPR051532">
    <property type="entry name" value="Ester_Hydrolysis_Enzymes"/>
</dbReference>
<sequence>MKLLFIGDSFLTGYGVRNGESWYDIVKNETPEEMINRGINGNTTTDILVRFHEDALREKPDYTFIMAGTNDALCKRTANIIFNNVVEMINMSLDSGIIPIIMLQPLISVKMANEIWGMGKEDYQESLIILKRYRRLITEYCQDENIATIDFAKTITEDTLQNQPSKVFIDGIHLTQEYHKTVADKFLYKFNYILLKKDPKDYIVS</sequence>
<dbReference type="SUPFAM" id="SSF52266">
    <property type="entry name" value="SGNH hydrolase"/>
    <property type="match status" value="1"/>
</dbReference>
<organism evidence="2 3">
    <name type="scientific">Youngiibacter multivorans</name>
    <dbReference type="NCBI Taxonomy" id="937251"/>
    <lineage>
        <taxon>Bacteria</taxon>
        <taxon>Bacillati</taxon>
        <taxon>Bacillota</taxon>
        <taxon>Clostridia</taxon>
        <taxon>Eubacteriales</taxon>
        <taxon>Clostridiaceae</taxon>
        <taxon>Youngiibacter</taxon>
    </lineage>
</organism>
<keyword evidence="3" id="KW-1185">Reference proteome</keyword>
<evidence type="ECO:0000259" key="1">
    <source>
        <dbReference type="Pfam" id="PF13472"/>
    </source>
</evidence>
<dbReference type="InterPro" id="IPR036514">
    <property type="entry name" value="SGNH_hydro_sf"/>
</dbReference>